<proteinExistence type="predicted"/>
<reference evidence="3" key="1">
    <citation type="submission" date="2016-06" db="EMBL/GenBank/DDBJ databases">
        <authorList>
            <person name="de Vries S.P.W."/>
            <person name="Hadjirin N.F."/>
            <person name="Lay E.M."/>
            <person name="Zadoks R.N."/>
            <person name="Peacock S.J."/>
            <person name="Parkhill J."/>
            <person name="Grant A.J."/>
            <person name="Mcdougall S."/>
            <person name="Holmes M.A."/>
        </authorList>
    </citation>
    <scope>NUCLEOTIDE SEQUENCE [LARGE SCALE GENOMIC DNA]</scope>
    <source>
        <strain evidence="3">NZ1587</strain>
    </source>
</reference>
<accession>A0A1L8MK95</accession>
<dbReference type="RefSeq" id="WP_071794598.1">
    <property type="nucleotide sequence ID" value="NZ_LZDD01000004.1"/>
</dbReference>
<dbReference type="AlphaFoldDB" id="A0A1L8MK95"/>
<keyword evidence="1" id="KW-0175">Coiled coil</keyword>
<dbReference type="EMBL" id="LZDD01000004">
    <property type="protein sequence ID" value="OJF71183.1"/>
    <property type="molecule type" value="Genomic_DNA"/>
</dbReference>
<dbReference type="Proteomes" id="UP000182015">
    <property type="component" value="Unassembled WGS sequence"/>
</dbReference>
<dbReference type="Gene3D" id="1.20.5.340">
    <property type="match status" value="1"/>
</dbReference>
<gene>
    <name evidence="2" type="ORF">A9Q68_10115</name>
</gene>
<feature type="coiled-coil region" evidence="1">
    <location>
        <begin position="27"/>
        <end position="54"/>
    </location>
</feature>
<evidence type="ECO:0000256" key="1">
    <source>
        <dbReference type="SAM" id="Coils"/>
    </source>
</evidence>
<organism evidence="2 3">
    <name type="scientific">Streptococcus bovimastitidis</name>
    <dbReference type="NCBI Taxonomy" id="1856638"/>
    <lineage>
        <taxon>Bacteria</taxon>
        <taxon>Bacillati</taxon>
        <taxon>Bacillota</taxon>
        <taxon>Bacilli</taxon>
        <taxon>Lactobacillales</taxon>
        <taxon>Streptococcaceae</taxon>
        <taxon>Streptococcus</taxon>
    </lineage>
</organism>
<keyword evidence="3" id="KW-1185">Reference proteome</keyword>
<dbReference type="OrthoDB" id="2235177at2"/>
<dbReference type="STRING" id="1856638.A9Q68_10115"/>
<sequence length="70" mass="7796">MKDWKTEVLNIIAIVFASLSLGMSIAESKKQNEITELKSELKVKNKQIDGLHKQVSRQTKRIAELTGNGG</sequence>
<evidence type="ECO:0008006" key="4">
    <source>
        <dbReference type="Google" id="ProtNLM"/>
    </source>
</evidence>
<name>A0A1L8MK95_9STRE</name>
<comment type="caution">
    <text evidence="2">The sequence shown here is derived from an EMBL/GenBank/DDBJ whole genome shotgun (WGS) entry which is preliminary data.</text>
</comment>
<evidence type="ECO:0000313" key="3">
    <source>
        <dbReference type="Proteomes" id="UP000182015"/>
    </source>
</evidence>
<protein>
    <recommendedName>
        <fullName evidence="4">Phage protein</fullName>
    </recommendedName>
</protein>
<evidence type="ECO:0000313" key="2">
    <source>
        <dbReference type="EMBL" id="OJF71183.1"/>
    </source>
</evidence>